<feature type="transmembrane region" description="Helical" evidence="6">
    <location>
        <begin position="250"/>
        <end position="269"/>
    </location>
</feature>
<organism evidence="8 9">
    <name type="scientific">Aspergillus flavus (strain ATCC 200026 / FGSC A1120 / IAM 13836 / NRRL 3357 / JCM 12722 / SRRC 167)</name>
    <dbReference type="NCBI Taxonomy" id="332952"/>
    <lineage>
        <taxon>Eukaryota</taxon>
        <taxon>Fungi</taxon>
        <taxon>Dikarya</taxon>
        <taxon>Ascomycota</taxon>
        <taxon>Pezizomycotina</taxon>
        <taxon>Eurotiomycetes</taxon>
        <taxon>Eurotiomycetidae</taxon>
        <taxon>Eurotiales</taxon>
        <taxon>Aspergillaceae</taxon>
        <taxon>Aspergillus</taxon>
        <taxon>Aspergillus subgen. Circumdati</taxon>
    </lineage>
</organism>
<reference evidence="9" key="1">
    <citation type="journal article" date="2021" name="G3 (Bethesda)">
        <title>Chromosome assembled and annotated genome sequence of Aspergillus flavus NRRL 3357.</title>
        <authorList>
            <person name="Skerker J.M."/>
            <person name="Pianalto K.M."/>
            <person name="Mondo S.J."/>
            <person name="Yang K."/>
            <person name="Arkin A.P."/>
            <person name="Keller N.P."/>
            <person name="Grigoriev I.V."/>
            <person name="Louise Glass N.L."/>
        </authorList>
    </citation>
    <scope>NUCLEOTIDE SEQUENCE [LARGE SCALE GENOMIC DNA]</scope>
    <source>
        <strain evidence="9">ATCC 200026 / FGSC A1120 / IAM 13836 / NRRL 3357 / JCM 12722 / SRRC 167</strain>
    </source>
</reference>
<evidence type="ECO:0000256" key="3">
    <source>
        <dbReference type="ARBA" id="ARBA00022989"/>
    </source>
</evidence>
<dbReference type="InterPro" id="IPR052337">
    <property type="entry name" value="SAT4-like"/>
</dbReference>
<evidence type="ECO:0000259" key="7">
    <source>
        <dbReference type="Pfam" id="PF20684"/>
    </source>
</evidence>
<dbReference type="EMBL" id="CP044623">
    <property type="protein sequence ID" value="QRD93674.1"/>
    <property type="molecule type" value="Genomic_DNA"/>
</dbReference>
<evidence type="ECO:0000313" key="8">
    <source>
        <dbReference type="EMBL" id="QRD93674.1"/>
    </source>
</evidence>
<accession>A0A7U2R2T6</accession>
<dbReference type="VEuPathDB" id="FungiDB:F9C07_1734286"/>
<dbReference type="GO" id="GO:0016020">
    <property type="term" value="C:membrane"/>
    <property type="evidence" value="ECO:0007669"/>
    <property type="project" value="UniProtKB-SubCell"/>
</dbReference>
<feature type="transmembrane region" description="Helical" evidence="6">
    <location>
        <begin position="93"/>
        <end position="120"/>
    </location>
</feature>
<evidence type="ECO:0000256" key="1">
    <source>
        <dbReference type="ARBA" id="ARBA00004141"/>
    </source>
</evidence>
<feature type="transmembrane region" description="Helical" evidence="6">
    <location>
        <begin position="132"/>
        <end position="153"/>
    </location>
</feature>
<feature type="transmembrane region" description="Helical" evidence="6">
    <location>
        <begin position="210"/>
        <end position="230"/>
    </location>
</feature>
<comment type="subcellular location">
    <subcellularLocation>
        <location evidence="1">Membrane</location>
        <topology evidence="1">Multi-pass membrane protein</topology>
    </subcellularLocation>
</comment>
<keyword evidence="4 6" id="KW-0472">Membrane</keyword>
<gene>
    <name evidence="8" type="primary">orf5</name>
    <name evidence="8" type="ORF">F9C07_1734286</name>
</gene>
<feature type="domain" description="Rhodopsin" evidence="7">
    <location>
        <begin position="36"/>
        <end position="273"/>
    </location>
</feature>
<proteinExistence type="inferred from homology"/>
<feature type="transmembrane region" description="Helical" evidence="6">
    <location>
        <begin position="20"/>
        <end position="40"/>
    </location>
</feature>
<evidence type="ECO:0000313" key="9">
    <source>
        <dbReference type="Proteomes" id="UP000596276"/>
    </source>
</evidence>
<evidence type="ECO:0000256" key="6">
    <source>
        <dbReference type="SAM" id="Phobius"/>
    </source>
</evidence>
<comment type="similarity">
    <text evidence="5">Belongs to the SAT4 family.</text>
</comment>
<dbReference type="VEuPathDB" id="FungiDB:AFLA_008635"/>
<keyword evidence="2 6" id="KW-0812">Transmembrane</keyword>
<dbReference type="Proteomes" id="UP000596276">
    <property type="component" value="Chromosome 6"/>
</dbReference>
<sequence length="329" mass="36683">MSSSGFSPEYLAEDSSGASFAQITALPALATLFVVLRIGVHLWRKVGFQLDGWLTLVSILFAWGLYTVFALGYRNVRVGRHVVVLNRDEITIMQMYFFISYHLYATVLATTKWSILAMYYRMFPTRFMRWSTLAIGLVVTAWWLACIFVSVFGCHPIRRNWDPFVEGWCIDNVKGFIGKAVPNFTTDFVMLALPIMEVRKLHMKTTQKIALGTVFLTGGLGCAASIVRFAQIRELSKDNADPSYILPDNMLWTMVEPCVGIIAACLPPLRPLVTVLLNRAGFGRYWPSRKERGSSNKHAGIPEIVTIGGSGGRKGLVKLETVACSEHSG</sequence>
<name>A0A7U2R2T6_ASPFN</name>
<dbReference type="InterPro" id="IPR049326">
    <property type="entry name" value="Rhodopsin_dom_fungi"/>
</dbReference>
<protein>
    <recommendedName>
        <fullName evidence="7">Rhodopsin domain-containing protein</fullName>
    </recommendedName>
</protein>
<keyword evidence="9" id="KW-1185">Reference proteome</keyword>
<dbReference type="PANTHER" id="PTHR33048:SF163">
    <property type="entry name" value="INTEGRAL MEMBRANE PROTEIN (AFU_ORTHOLOGUE AFUA_8G05510)"/>
    <property type="match status" value="1"/>
</dbReference>
<evidence type="ECO:0000256" key="5">
    <source>
        <dbReference type="ARBA" id="ARBA00038359"/>
    </source>
</evidence>
<feature type="transmembrane region" description="Helical" evidence="6">
    <location>
        <begin position="52"/>
        <end position="73"/>
    </location>
</feature>
<evidence type="ECO:0000256" key="2">
    <source>
        <dbReference type="ARBA" id="ARBA00022692"/>
    </source>
</evidence>
<dbReference type="Pfam" id="PF20684">
    <property type="entry name" value="Fung_rhodopsin"/>
    <property type="match status" value="1"/>
</dbReference>
<evidence type="ECO:0000256" key="4">
    <source>
        <dbReference type="ARBA" id="ARBA00023136"/>
    </source>
</evidence>
<dbReference type="PANTHER" id="PTHR33048">
    <property type="entry name" value="PTH11-LIKE INTEGRAL MEMBRANE PROTEIN (AFU_ORTHOLOGUE AFUA_5G11245)"/>
    <property type="match status" value="1"/>
</dbReference>
<dbReference type="AlphaFoldDB" id="A0A7U2R2T6"/>
<keyword evidence="3 6" id="KW-1133">Transmembrane helix</keyword>